<evidence type="ECO:0000256" key="12">
    <source>
        <dbReference type="ARBA" id="ARBA00022932"/>
    </source>
</evidence>
<keyword evidence="12 20" id="KW-0239">DNA-directed DNA polymerase</keyword>
<dbReference type="RefSeq" id="WP_053943877.1">
    <property type="nucleotide sequence ID" value="NZ_CP010401.1"/>
</dbReference>
<dbReference type="KEGG" id="banc:PU02_0455"/>
<evidence type="ECO:0000256" key="2">
    <source>
        <dbReference type="ARBA" id="ARBA00012417"/>
    </source>
</evidence>
<keyword evidence="8 19" id="KW-0479">Metal-binding</keyword>
<gene>
    <name evidence="20" type="primary">dnaQ</name>
    <name evidence="22" type="ORF">PU02_0455</name>
</gene>
<dbReference type="OrthoDB" id="9804290at2"/>
<dbReference type="Proteomes" id="UP000057213">
    <property type="component" value="Chromosome"/>
</dbReference>
<reference evidence="22 23" key="1">
    <citation type="journal article" date="2015" name="Genome Announc.">
        <title>Complete Genome Sequence of Bartonella ancashensis Strain 20.00, Isolated from the Blood of a Patient with Verruga Peruana.</title>
        <authorList>
            <person name="Hang J."/>
            <person name="Mullins K.E."/>
            <person name="Clifford R.J."/>
            <person name="Onmus-Leone F."/>
            <person name="Yang Y."/>
            <person name="Jiang J."/>
            <person name="Leguia M."/>
            <person name="Kasper M.R."/>
            <person name="Maguina C."/>
            <person name="Lesho E.P."/>
            <person name="Jarman R.G."/>
            <person name="Richards A.L."/>
            <person name="Blazes D."/>
        </authorList>
    </citation>
    <scope>NUCLEOTIDE SEQUENCE [LARGE SCALE GENOMIC DNA]</scope>
    <source>
        <strain evidence="22 23">20.00</strain>
    </source>
</reference>
<evidence type="ECO:0000256" key="10">
    <source>
        <dbReference type="ARBA" id="ARBA00022839"/>
    </source>
</evidence>
<protein>
    <recommendedName>
        <fullName evidence="3 20">DNA polymerase III subunit epsilon</fullName>
        <ecNumber evidence="2 20">2.7.7.7</ecNumber>
    </recommendedName>
</protein>
<dbReference type="GO" id="GO:0045004">
    <property type="term" value="P:DNA replication proofreading"/>
    <property type="evidence" value="ECO:0007669"/>
    <property type="project" value="TreeGrafter"/>
</dbReference>
<feature type="binding site" evidence="19">
    <location>
        <position position="9"/>
    </location>
    <ligand>
        <name>a divalent metal cation</name>
        <dbReference type="ChEBI" id="CHEBI:60240"/>
        <label>1</label>
        <note>catalytic</note>
    </ligand>
</feature>
<evidence type="ECO:0000256" key="17">
    <source>
        <dbReference type="PIRSR" id="PIRSR606309-1"/>
    </source>
</evidence>
<keyword evidence="7 20" id="KW-0540">Nuclease</keyword>
<dbReference type="GO" id="GO:0046872">
    <property type="term" value="F:metal ion binding"/>
    <property type="evidence" value="ECO:0007669"/>
    <property type="project" value="UniProtKB-KW"/>
</dbReference>
<dbReference type="InterPro" id="IPR013520">
    <property type="entry name" value="Ribonucl_H"/>
</dbReference>
<keyword evidence="11 19" id="KW-0460">Magnesium</keyword>
<dbReference type="Pfam" id="PF00929">
    <property type="entry name" value="RNase_T"/>
    <property type="match status" value="1"/>
</dbReference>
<name>A0A0M4LG15_9HYPH</name>
<organism evidence="22 23">
    <name type="scientific">Bartonella ancashensis</name>
    <dbReference type="NCBI Taxonomy" id="1318743"/>
    <lineage>
        <taxon>Bacteria</taxon>
        <taxon>Pseudomonadati</taxon>
        <taxon>Pseudomonadota</taxon>
        <taxon>Alphaproteobacteria</taxon>
        <taxon>Hyphomicrobiales</taxon>
        <taxon>Bartonellaceae</taxon>
        <taxon>Bartonella</taxon>
    </lineage>
</organism>
<evidence type="ECO:0000256" key="4">
    <source>
        <dbReference type="ARBA" id="ARBA00022679"/>
    </source>
</evidence>
<dbReference type="InterPro" id="IPR006309">
    <property type="entry name" value="DnaQ_proteo"/>
</dbReference>
<dbReference type="CDD" id="cd06131">
    <property type="entry name" value="DNA_pol_III_epsilon_Ecoli_like"/>
    <property type="match status" value="1"/>
</dbReference>
<sequence>MREIIFDTETTGLDKDKDRIIEIGCVEMIDRYLTGKTFHVYLNPQGVIIPDEVVAIHGLTNERLKNEKKFDEIADEFLEFIDDAVIVAHNANFDISFLNAELKRVNKSPISIDRVIDTLAIARRKFPMGPNSLDVLCKRLGIDNSSRILHGALLDAEILADVYIELIDGKQGTLNFFDDDSNSMSGQKNRNIPYIAKVRPRALPLRLNAQEKNMHAKLVEKIGSTALWNRFEIPDHFKYAETE</sequence>
<keyword evidence="9 20" id="KW-0378">Hydrolase</keyword>
<evidence type="ECO:0000256" key="20">
    <source>
        <dbReference type="RuleBase" id="RU364087"/>
    </source>
</evidence>
<dbReference type="STRING" id="1318743.PU02_0455"/>
<dbReference type="NCBIfam" id="TIGR00573">
    <property type="entry name" value="dnaq"/>
    <property type="match status" value="1"/>
</dbReference>
<proteinExistence type="predicted"/>
<evidence type="ECO:0000256" key="1">
    <source>
        <dbReference type="ARBA" id="ARBA00001936"/>
    </source>
</evidence>
<comment type="function">
    <text evidence="14 20">DNA polymerase III is a complex, multichain enzyme responsible for most of the replicative synthesis in bacteria. The epsilon subunit contain the editing function and is a proofreading 3'-5' exonuclease.</text>
</comment>
<dbReference type="PATRIC" id="fig|1318743.3.peg.467"/>
<dbReference type="GO" id="GO:0003677">
    <property type="term" value="F:DNA binding"/>
    <property type="evidence" value="ECO:0007669"/>
    <property type="project" value="InterPro"/>
</dbReference>
<evidence type="ECO:0000256" key="9">
    <source>
        <dbReference type="ARBA" id="ARBA00022801"/>
    </source>
</evidence>
<evidence type="ECO:0000313" key="22">
    <source>
        <dbReference type="EMBL" id="ALE03269.1"/>
    </source>
</evidence>
<evidence type="ECO:0000259" key="21">
    <source>
        <dbReference type="SMART" id="SM00479"/>
    </source>
</evidence>
<dbReference type="InterPro" id="IPR012337">
    <property type="entry name" value="RNaseH-like_sf"/>
</dbReference>
<evidence type="ECO:0000256" key="15">
    <source>
        <dbReference type="ARBA" id="ARBA00026073"/>
    </source>
</evidence>
<dbReference type="EC" id="2.7.7.7" evidence="2 20"/>
<dbReference type="GO" id="GO:0005829">
    <property type="term" value="C:cytosol"/>
    <property type="evidence" value="ECO:0007669"/>
    <property type="project" value="TreeGrafter"/>
</dbReference>
<keyword evidence="23" id="KW-1185">Reference proteome</keyword>
<dbReference type="EMBL" id="CP010401">
    <property type="protein sequence ID" value="ALE03269.1"/>
    <property type="molecule type" value="Genomic_DNA"/>
</dbReference>
<dbReference type="Gene3D" id="3.30.420.10">
    <property type="entry name" value="Ribonuclease H-like superfamily/Ribonuclease H"/>
    <property type="match status" value="1"/>
</dbReference>
<evidence type="ECO:0000256" key="16">
    <source>
        <dbReference type="ARBA" id="ARBA00049244"/>
    </source>
</evidence>
<dbReference type="InterPro" id="IPR036397">
    <property type="entry name" value="RNaseH_sf"/>
</dbReference>
<dbReference type="NCBIfam" id="NF004316">
    <property type="entry name" value="PRK05711.1"/>
    <property type="match status" value="1"/>
</dbReference>
<feature type="binding site" evidence="18">
    <location>
        <position position="155"/>
    </location>
    <ligand>
        <name>substrate</name>
    </ligand>
</feature>
<keyword evidence="10 20" id="KW-0269">Exonuclease</keyword>
<feature type="binding site" evidence="18">
    <location>
        <position position="52"/>
    </location>
    <ligand>
        <name>substrate</name>
    </ligand>
</feature>
<evidence type="ECO:0000256" key="6">
    <source>
        <dbReference type="ARBA" id="ARBA00022705"/>
    </source>
</evidence>
<evidence type="ECO:0000256" key="3">
    <source>
        <dbReference type="ARBA" id="ARBA00020352"/>
    </source>
</evidence>
<feature type="active site" description="Proton acceptor" evidence="17">
    <location>
        <position position="150"/>
    </location>
</feature>
<evidence type="ECO:0000256" key="11">
    <source>
        <dbReference type="ARBA" id="ARBA00022842"/>
    </source>
</evidence>
<comment type="cofactor">
    <cofactor evidence="1 20">
        <name>Mn(2+)</name>
        <dbReference type="ChEBI" id="CHEBI:29035"/>
    </cofactor>
</comment>
<feature type="binding site" evidence="18">
    <location>
        <position position="7"/>
    </location>
    <ligand>
        <name>substrate</name>
    </ligand>
</feature>
<keyword evidence="4 20" id="KW-0808">Transferase</keyword>
<keyword evidence="6 20" id="KW-0235">DNA replication</keyword>
<accession>A0A0M4LG15</accession>
<evidence type="ECO:0000256" key="19">
    <source>
        <dbReference type="PIRSR" id="PIRSR606309-3"/>
    </source>
</evidence>
<comment type="subunit">
    <text evidence="15 20">DNA polymerase III contains a core (composed of alpha, epsilon and theta chains) that associates with a tau subunit. This core dimerizes to form the POLIII' complex. PolIII' associates with the gamma complex (composed of gamma, delta, delta', psi and chi chains) and with the beta chain to form the complete DNA polymerase III complex.</text>
</comment>
<evidence type="ECO:0000256" key="8">
    <source>
        <dbReference type="ARBA" id="ARBA00022723"/>
    </source>
</evidence>
<evidence type="ECO:0000256" key="14">
    <source>
        <dbReference type="ARBA" id="ARBA00025483"/>
    </source>
</evidence>
<dbReference type="PANTHER" id="PTHR30231:SF41">
    <property type="entry name" value="DNA POLYMERASE III SUBUNIT EPSILON"/>
    <property type="match status" value="1"/>
</dbReference>
<dbReference type="PANTHER" id="PTHR30231">
    <property type="entry name" value="DNA POLYMERASE III SUBUNIT EPSILON"/>
    <property type="match status" value="1"/>
</dbReference>
<feature type="binding site" evidence="18">
    <location>
        <position position="57"/>
    </location>
    <ligand>
        <name>substrate</name>
    </ligand>
</feature>
<feature type="domain" description="Exonuclease" evidence="21">
    <location>
        <begin position="2"/>
        <end position="172"/>
    </location>
</feature>
<evidence type="ECO:0000256" key="13">
    <source>
        <dbReference type="ARBA" id="ARBA00023211"/>
    </source>
</evidence>
<evidence type="ECO:0000256" key="7">
    <source>
        <dbReference type="ARBA" id="ARBA00022722"/>
    </source>
</evidence>
<dbReference type="InterPro" id="IPR006054">
    <property type="entry name" value="DnaQ"/>
</dbReference>
<dbReference type="GO" id="GO:0003887">
    <property type="term" value="F:DNA-directed DNA polymerase activity"/>
    <property type="evidence" value="ECO:0007669"/>
    <property type="project" value="UniProtKB-KW"/>
</dbReference>
<feature type="binding site" evidence="19">
    <location>
        <position position="155"/>
    </location>
    <ligand>
        <name>a divalent metal cation</name>
        <dbReference type="ChEBI" id="CHEBI:60240"/>
        <label>1</label>
        <note>catalytic</note>
    </ligand>
</feature>
<keyword evidence="13 19" id="KW-0464">Manganese</keyword>
<comment type="cofactor">
    <cofactor evidence="19">
        <name>Mg(2+)</name>
        <dbReference type="ChEBI" id="CHEBI:18420"/>
    </cofactor>
    <cofactor evidence="19">
        <name>Mn(2+)</name>
        <dbReference type="ChEBI" id="CHEBI:29035"/>
    </cofactor>
    <text evidence="19">Binds 2 divalent metal cations. Magnesium or manganese.</text>
</comment>
<dbReference type="AlphaFoldDB" id="A0A0M4LG15"/>
<dbReference type="FunFam" id="3.30.420.10:FF:000012">
    <property type="entry name" value="DNA polymerase III subunit epsilon"/>
    <property type="match status" value="1"/>
</dbReference>
<comment type="catalytic activity">
    <reaction evidence="16 20">
        <text>DNA(n) + a 2'-deoxyribonucleoside 5'-triphosphate = DNA(n+1) + diphosphate</text>
        <dbReference type="Rhea" id="RHEA:22508"/>
        <dbReference type="Rhea" id="RHEA-COMP:17339"/>
        <dbReference type="Rhea" id="RHEA-COMP:17340"/>
        <dbReference type="ChEBI" id="CHEBI:33019"/>
        <dbReference type="ChEBI" id="CHEBI:61560"/>
        <dbReference type="ChEBI" id="CHEBI:173112"/>
        <dbReference type="EC" id="2.7.7.7"/>
    </reaction>
</comment>
<dbReference type="SMART" id="SM00479">
    <property type="entry name" value="EXOIII"/>
    <property type="match status" value="1"/>
</dbReference>
<evidence type="ECO:0000313" key="23">
    <source>
        <dbReference type="Proteomes" id="UP000057213"/>
    </source>
</evidence>
<feature type="binding site" evidence="18">
    <location>
        <position position="9"/>
    </location>
    <ligand>
        <name>substrate</name>
    </ligand>
</feature>
<feature type="binding site" evidence="19">
    <location>
        <position position="7"/>
    </location>
    <ligand>
        <name>a divalent metal cation</name>
        <dbReference type="ChEBI" id="CHEBI:60240"/>
        <label>1</label>
        <note>catalytic</note>
    </ligand>
</feature>
<dbReference type="SUPFAM" id="SSF53098">
    <property type="entry name" value="Ribonuclease H-like"/>
    <property type="match status" value="1"/>
</dbReference>
<keyword evidence="5 20" id="KW-0548">Nucleotidyltransferase</keyword>
<dbReference type="NCBIfam" id="TIGR01406">
    <property type="entry name" value="dnaQ_proteo"/>
    <property type="match status" value="1"/>
</dbReference>
<evidence type="ECO:0000256" key="5">
    <source>
        <dbReference type="ARBA" id="ARBA00022695"/>
    </source>
</evidence>
<evidence type="ECO:0000256" key="18">
    <source>
        <dbReference type="PIRSR" id="PIRSR606309-2"/>
    </source>
</evidence>
<dbReference type="GO" id="GO:0008408">
    <property type="term" value="F:3'-5' exonuclease activity"/>
    <property type="evidence" value="ECO:0007669"/>
    <property type="project" value="TreeGrafter"/>
</dbReference>